<accession>A0A367MH77</accession>
<comment type="caution">
    <text evidence="2">The sequence shown here is derived from an EMBL/GenBank/DDBJ whole genome shotgun (WGS) entry which is preliminary data.</text>
</comment>
<sequence>MHNYPLHAVETDFLLHDGDLLVELARWPGVEILPLLKGRLAGLLKPEITSISIADDGLVRVLSTELDLSECGGEPPFASMQPVQRTALNLFEAVTLPRSVRANIDPAPGLSPAMLEWAAQACLEPSVAMSLRLVDAAALPLLEACSAADELEAELDEHKTAVKLLLDMGNAFAELLLPTLDRKVIEASIQKLSGMPPFGFVDGCDSYWAEICALDTGFMFAEQVAADVRAKAEEALAELSAEERLALLLSKQDCDDWLHDRIGDQNTPEHIQLLEQYLDTDLLLSDLVEGVLHEAAGQGALRASGQGELFS</sequence>
<protein>
    <submittedName>
        <fullName evidence="2">Uncharacterized protein</fullName>
    </submittedName>
</protein>
<dbReference type="RefSeq" id="WP_033989488.1">
    <property type="nucleotide sequence ID" value="NZ_CP111034.1"/>
</dbReference>
<evidence type="ECO:0000313" key="2">
    <source>
        <dbReference type="EMBL" id="RCI76729.1"/>
    </source>
</evidence>
<reference evidence="2 3" key="1">
    <citation type="submission" date="2018-07" db="EMBL/GenBank/DDBJ databases">
        <title>Mechanisms of high-level aminoglycoside resistance among Gram-negative pathogens in Brazil.</title>
        <authorList>
            <person name="Ballaben A.S."/>
            <person name="Darini A.L.C."/>
            <person name="Doi Y."/>
        </authorList>
    </citation>
    <scope>NUCLEOTIDE SEQUENCE [LARGE SCALE GENOMIC DNA]</scope>
    <source>
        <strain evidence="2 3">B2-305</strain>
    </source>
</reference>
<keyword evidence="1" id="KW-0175">Coiled coil</keyword>
<feature type="coiled-coil region" evidence="1">
    <location>
        <begin position="141"/>
        <end position="168"/>
    </location>
</feature>
<proteinExistence type="predicted"/>
<name>A0A367MH77_PSEAI</name>
<dbReference type="EMBL" id="QORE01000008">
    <property type="protein sequence ID" value="RCI76729.1"/>
    <property type="molecule type" value="Genomic_DNA"/>
</dbReference>
<organism evidence="2 3">
    <name type="scientific">Pseudomonas aeruginosa</name>
    <dbReference type="NCBI Taxonomy" id="287"/>
    <lineage>
        <taxon>Bacteria</taxon>
        <taxon>Pseudomonadati</taxon>
        <taxon>Pseudomonadota</taxon>
        <taxon>Gammaproteobacteria</taxon>
        <taxon>Pseudomonadales</taxon>
        <taxon>Pseudomonadaceae</taxon>
        <taxon>Pseudomonas</taxon>
    </lineage>
</organism>
<dbReference type="AlphaFoldDB" id="A0A367MH77"/>
<dbReference type="Proteomes" id="UP000253594">
    <property type="component" value="Unassembled WGS sequence"/>
</dbReference>
<gene>
    <name evidence="2" type="ORF">DT376_00805</name>
</gene>
<evidence type="ECO:0000256" key="1">
    <source>
        <dbReference type="SAM" id="Coils"/>
    </source>
</evidence>
<evidence type="ECO:0000313" key="3">
    <source>
        <dbReference type="Proteomes" id="UP000253594"/>
    </source>
</evidence>